<evidence type="ECO:0000313" key="3">
    <source>
        <dbReference type="Proteomes" id="UP000886800"/>
    </source>
</evidence>
<proteinExistence type="predicted"/>
<dbReference type="EMBL" id="DXES01000082">
    <property type="protein sequence ID" value="HIX65381.1"/>
    <property type="molecule type" value="Genomic_DNA"/>
</dbReference>
<protein>
    <submittedName>
        <fullName evidence="2">FeoB-associated Cys-rich membrane protein</fullName>
    </submittedName>
</protein>
<reference evidence="2" key="2">
    <citation type="submission" date="2021-04" db="EMBL/GenBank/DDBJ databases">
        <authorList>
            <person name="Gilroy R."/>
        </authorList>
    </citation>
    <scope>NUCLEOTIDE SEQUENCE</scope>
    <source>
        <strain evidence="2">CHK188-5543</strain>
    </source>
</reference>
<evidence type="ECO:0000313" key="2">
    <source>
        <dbReference type="EMBL" id="HIX65381.1"/>
    </source>
</evidence>
<name>A0A9D2B708_9FIRM</name>
<reference evidence="2" key="1">
    <citation type="journal article" date="2021" name="PeerJ">
        <title>Extensive microbial diversity within the chicken gut microbiome revealed by metagenomics and culture.</title>
        <authorList>
            <person name="Gilroy R."/>
            <person name="Ravi A."/>
            <person name="Getino M."/>
            <person name="Pursley I."/>
            <person name="Horton D.L."/>
            <person name="Alikhan N.F."/>
            <person name="Baker D."/>
            <person name="Gharbi K."/>
            <person name="Hall N."/>
            <person name="Watson M."/>
            <person name="Adriaenssens E.M."/>
            <person name="Foster-Nyarko E."/>
            <person name="Jarju S."/>
            <person name="Secka A."/>
            <person name="Antonio M."/>
            <person name="Oren A."/>
            <person name="Chaudhuri R.R."/>
            <person name="La Ragione R."/>
            <person name="Hildebrand F."/>
            <person name="Pallen M.J."/>
        </authorList>
    </citation>
    <scope>NUCLEOTIDE SEQUENCE</scope>
    <source>
        <strain evidence="2">CHK188-5543</strain>
    </source>
</reference>
<evidence type="ECO:0000256" key="1">
    <source>
        <dbReference type="SAM" id="Phobius"/>
    </source>
</evidence>
<accession>A0A9D2B708</accession>
<dbReference type="AlphaFoldDB" id="A0A9D2B708"/>
<keyword evidence="1" id="KW-0812">Transmembrane</keyword>
<dbReference type="Proteomes" id="UP000886800">
    <property type="component" value="Unassembled WGS sequence"/>
</dbReference>
<comment type="caution">
    <text evidence="2">The sequence shown here is derived from an EMBL/GenBank/DDBJ whole genome shotgun (WGS) entry which is preliminary data.</text>
</comment>
<organism evidence="2 3">
    <name type="scientific">Candidatus Anaerotruncus excrementipullorum</name>
    <dbReference type="NCBI Taxonomy" id="2838465"/>
    <lineage>
        <taxon>Bacteria</taxon>
        <taxon>Bacillati</taxon>
        <taxon>Bacillota</taxon>
        <taxon>Clostridia</taxon>
        <taxon>Eubacteriales</taxon>
        <taxon>Oscillospiraceae</taxon>
        <taxon>Anaerotruncus</taxon>
    </lineage>
</organism>
<feature type="transmembrane region" description="Helical" evidence="1">
    <location>
        <begin position="6"/>
        <end position="22"/>
    </location>
</feature>
<sequence length="57" mass="6229">MENVIVILIILCVIGAIVRYLYRAKKRGEVCIGCPYGRQCTGKHPQGGCGCHNHTGE</sequence>
<gene>
    <name evidence="2" type="ORF">H9736_03945</name>
</gene>
<keyword evidence="1" id="KW-0472">Membrane</keyword>
<keyword evidence="1" id="KW-1133">Transmembrane helix</keyword>